<dbReference type="EMBL" id="JACXVP010000004">
    <property type="protein sequence ID" value="KAG5610303.1"/>
    <property type="molecule type" value="Genomic_DNA"/>
</dbReference>
<gene>
    <name evidence="1" type="ORF">H5410_021584</name>
</gene>
<dbReference type="OrthoDB" id="1748438at2759"/>
<comment type="caution">
    <text evidence="1">The sequence shown here is derived from an EMBL/GenBank/DDBJ whole genome shotgun (WGS) entry which is preliminary data.</text>
</comment>
<dbReference type="Proteomes" id="UP000824120">
    <property type="component" value="Chromosome 4"/>
</dbReference>
<sequence>MIPPTKEQGSKRPRSEGIPECMIVDTIPKDLWRWWKGMGNYEQKRRRPQPYASCRMMCQLARVKEVPPNDDMSRFVFDTPSGFTFDSSDILKIWFGSIISEQTEMVVDQDKGKVVHGYLSWFRDPVTFGDTPEGSNRKRKTNTP</sequence>
<name>A0A9J5ZED8_SOLCO</name>
<organism evidence="1 2">
    <name type="scientific">Solanum commersonii</name>
    <name type="common">Commerson's wild potato</name>
    <name type="synonym">Commerson's nightshade</name>
    <dbReference type="NCBI Taxonomy" id="4109"/>
    <lineage>
        <taxon>Eukaryota</taxon>
        <taxon>Viridiplantae</taxon>
        <taxon>Streptophyta</taxon>
        <taxon>Embryophyta</taxon>
        <taxon>Tracheophyta</taxon>
        <taxon>Spermatophyta</taxon>
        <taxon>Magnoliopsida</taxon>
        <taxon>eudicotyledons</taxon>
        <taxon>Gunneridae</taxon>
        <taxon>Pentapetalae</taxon>
        <taxon>asterids</taxon>
        <taxon>lamiids</taxon>
        <taxon>Solanales</taxon>
        <taxon>Solanaceae</taxon>
        <taxon>Solanoideae</taxon>
        <taxon>Solaneae</taxon>
        <taxon>Solanum</taxon>
    </lineage>
</organism>
<protein>
    <submittedName>
        <fullName evidence="1">Uncharacterized protein</fullName>
    </submittedName>
</protein>
<evidence type="ECO:0000313" key="1">
    <source>
        <dbReference type="EMBL" id="KAG5610303.1"/>
    </source>
</evidence>
<reference evidence="1 2" key="1">
    <citation type="submission" date="2020-09" db="EMBL/GenBank/DDBJ databases">
        <title>De no assembly of potato wild relative species, Solanum commersonii.</title>
        <authorList>
            <person name="Cho K."/>
        </authorList>
    </citation>
    <scope>NUCLEOTIDE SEQUENCE [LARGE SCALE GENOMIC DNA]</scope>
    <source>
        <strain evidence="1">LZ3.2</strain>
        <tissue evidence="1">Leaf</tissue>
    </source>
</reference>
<keyword evidence="2" id="KW-1185">Reference proteome</keyword>
<evidence type="ECO:0000313" key="2">
    <source>
        <dbReference type="Proteomes" id="UP000824120"/>
    </source>
</evidence>
<accession>A0A9J5ZED8</accession>
<proteinExistence type="predicted"/>
<dbReference type="AlphaFoldDB" id="A0A9J5ZED8"/>